<dbReference type="SUPFAM" id="SSF63829">
    <property type="entry name" value="Calcium-dependent phosphotriesterase"/>
    <property type="match status" value="1"/>
</dbReference>
<dbReference type="SMART" id="SM00944">
    <property type="entry name" value="Pro-kuma_activ"/>
    <property type="match status" value="1"/>
</dbReference>
<protein>
    <submittedName>
        <fullName evidence="10">Peptidase S53 propeptide</fullName>
    </submittedName>
</protein>
<dbReference type="InterPro" id="IPR036852">
    <property type="entry name" value="Peptidase_S8/S53_dom_sf"/>
</dbReference>
<dbReference type="PANTHER" id="PTHR14218">
    <property type="entry name" value="PROTEASE S8 TRIPEPTIDYL PEPTIDASE I CLN2"/>
    <property type="match status" value="1"/>
</dbReference>
<proteinExistence type="predicted"/>
<dbReference type="CDD" id="cd11377">
    <property type="entry name" value="Pro-peptidase_S53"/>
    <property type="match status" value="1"/>
</dbReference>
<dbReference type="InterPro" id="IPR030400">
    <property type="entry name" value="Sedolisin_dom"/>
</dbReference>
<keyword evidence="7" id="KW-0865">Zymogen</keyword>
<dbReference type="SUPFAM" id="SSF54897">
    <property type="entry name" value="Protease propeptides/inhibitors"/>
    <property type="match status" value="1"/>
</dbReference>
<evidence type="ECO:0000256" key="1">
    <source>
        <dbReference type="ARBA" id="ARBA00001913"/>
    </source>
</evidence>
<dbReference type="STRING" id="497964.CfE428DRAFT_0597"/>
<evidence type="ECO:0000256" key="6">
    <source>
        <dbReference type="ARBA" id="ARBA00022837"/>
    </source>
</evidence>
<comment type="cofactor">
    <cofactor evidence="1">
        <name>Ca(2+)</name>
        <dbReference type="ChEBI" id="CHEBI:29108"/>
    </cofactor>
</comment>
<accession>B4CVB0</accession>
<dbReference type="AlphaFoldDB" id="B4CVB0"/>
<dbReference type="PROSITE" id="PS51695">
    <property type="entry name" value="SEDOLISIN"/>
    <property type="match status" value="1"/>
</dbReference>
<keyword evidence="5" id="KW-0720">Serine protease</keyword>
<dbReference type="Gene3D" id="2.130.10.10">
    <property type="entry name" value="YVTN repeat-like/Quinoprotein amine dehydrogenase"/>
    <property type="match status" value="1"/>
</dbReference>
<dbReference type="GO" id="GO:0004252">
    <property type="term" value="F:serine-type endopeptidase activity"/>
    <property type="evidence" value="ECO:0007669"/>
    <property type="project" value="InterPro"/>
</dbReference>
<keyword evidence="3" id="KW-0479">Metal-binding</keyword>
<gene>
    <name evidence="10" type="ORF">CfE428DRAFT_0597</name>
</gene>
<feature type="compositionally biased region" description="Polar residues" evidence="8">
    <location>
        <begin position="396"/>
        <end position="417"/>
    </location>
</feature>
<evidence type="ECO:0000256" key="4">
    <source>
        <dbReference type="ARBA" id="ARBA00022801"/>
    </source>
</evidence>
<dbReference type="InterPro" id="IPR023828">
    <property type="entry name" value="Peptidase_S8_Ser-AS"/>
</dbReference>
<evidence type="ECO:0000256" key="3">
    <source>
        <dbReference type="ARBA" id="ARBA00022723"/>
    </source>
</evidence>
<dbReference type="Proteomes" id="UP000005824">
    <property type="component" value="Unassembled WGS sequence"/>
</dbReference>
<dbReference type="GO" id="GO:0006508">
    <property type="term" value="P:proteolysis"/>
    <property type="evidence" value="ECO:0007669"/>
    <property type="project" value="UniProtKB-KW"/>
</dbReference>
<dbReference type="GO" id="GO:0008240">
    <property type="term" value="F:tripeptidyl-peptidase activity"/>
    <property type="evidence" value="ECO:0007669"/>
    <property type="project" value="TreeGrafter"/>
</dbReference>
<sequence>MKHCKVSRKSDGVLNRSTGNEFCRWLSPGLCTLVMALWLGQPLADQAAVPSTTSLPDSIREVPTTPAGATPNRRKAFIARTVLSQAESDARLEFEVSLKMRNFADLQARVSRGEIISPAEMAKKYHPSAADYAKVIHWLADQGFEITGQDSYRLAVFARGTVRQIEGALHTRFARVAVEGHEFSSAVGAPSVPSGIAPLVVGIHGLQPHLRAHKHLVMQPASYTFPGMAPYGPNEVLTAYNRTFTPNNVTGSGQTIAIVIDTFPATSDLTAFWTANHITQTLDNISFIQAVAGTLPSPSGEETLDTEWASSIAPSAKVRVYATTDLQLNHVDQAYQQIYADVTAHPEYGIHQVSLSYGIGETVTTSSQVQTDAQYFTELASAGVTVFAATGDGGSTPDQSEGSTGPTQAESPATDPNVTAVGGTTLAFTNGGGAVASETAWSLSGGGTSIYFDRPAWQTGTGLPAGTKRAVPDVAAVADPTTGAYVYFNGAPRIAGGTSWSCPTWAGFAALLNQVRINANLSPLGSMGPKVYPLLGTDNFRDITSGNNGFAAGPGYDMVTGCGVPSLRSLIQTLGASPMTVLHTFTDGTVTNDGSSPISAVILGSDGNFYGVTGNGGSAGKGTIFKMTPQGAITILHHFGDGSVPLDGTSPVGITQGPDGNFYGTTYQGGTVNALGNYAGTIFKMTPQGVVTILHDFGNSGVTKDGNLPSGPLCLATDGNFYGTTQAGGAGSTGAVFKITSQGVYTFLHSFGSPVDDGGHPSSLIQGSDGNFYGTTSNSGPIGGGTVFVMTPQGATTTLHSFPDANVDHDGEFPEAPLIQGSDGNFYGTTSNAGVSGYGNVFRITPQGVITILHQFKDGSVLNDGGAPKAGLLQGSDGNFYGTTTTGGNVNRGVIFKMAASLF</sequence>
<dbReference type="EMBL" id="ABVL01000002">
    <property type="protein sequence ID" value="EDY21352.1"/>
    <property type="molecule type" value="Genomic_DNA"/>
</dbReference>
<dbReference type="Gene3D" id="3.40.50.200">
    <property type="entry name" value="Peptidase S8/S53 domain"/>
    <property type="match status" value="1"/>
</dbReference>
<dbReference type="CDD" id="cd04056">
    <property type="entry name" value="Peptidases_S53"/>
    <property type="match status" value="1"/>
</dbReference>
<dbReference type="InterPro" id="IPR015943">
    <property type="entry name" value="WD40/YVTN_repeat-like_dom_sf"/>
</dbReference>
<feature type="domain" description="Peptidase S53" evidence="9">
    <location>
        <begin position="227"/>
        <end position="577"/>
    </location>
</feature>
<evidence type="ECO:0000313" key="11">
    <source>
        <dbReference type="Proteomes" id="UP000005824"/>
    </source>
</evidence>
<evidence type="ECO:0000313" key="10">
    <source>
        <dbReference type="EMBL" id="EDY21352.1"/>
    </source>
</evidence>
<feature type="region of interest" description="Disordered" evidence="8">
    <location>
        <begin position="388"/>
        <end position="417"/>
    </location>
</feature>
<dbReference type="InterPro" id="IPR022519">
    <property type="entry name" value="Gloeo/Verruco_rpt"/>
</dbReference>
<dbReference type="PROSITE" id="PS00138">
    <property type="entry name" value="SUBTILASE_SER"/>
    <property type="match status" value="1"/>
</dbReference>
<keyword evidence="4" id="KW-0378">Hydrolase</keyword>
<organism evidence="10 11">
    <name type="scientific">Chthoniobacter flavus Ellin428</name>
    <dbReference type="NCBI Taxonomy" id="497964"/>
    <lineage>
        <taxon>Bacteria</taxon>
        <taxon>Pseudomonadati</taxon>
        <taxon>Verrucomicrobiota</taxon>
        <taxon>Spartobacteria</taxon>
        <taxon>Chthoniobacterales</taxon>
        <taxon>Chthoniobacteraceae</taxon>
        <taxon>Chthoniobacter</taxon>
    </lineage>
</organism>
<dbReference type="InterPro" id="IPR050819">
    <property type="entry name" value="Tripeptidyl-peptidase_I"/>
</dbReference>
<dbReference type="InParanoid" id="B4CVB0"/>
<dbReference type="eggNOG" id="COG3386">
    <property type="taxonomic scope" value="Bacteria"/>
</dbReference>
<dbReference type="eggNOG" id="COG4934">
    <property type="taxonomic scope" value="Bacteria"/>
</dbReference>
<keyword evidence="2" id="KW-0645">Protease</keyword>
<keyword evidence="11" id="KW-1185">Reference proteome</keyword>
<dbReference type="NCBIfam" id="TIGR03803">
    <property type="entry name" value="Gloeo_Verruco"/>
    <property type="match status" value="6"/>
</dbReference>
<keyword evidence="6" id="KW-0106">Calcium</keyword>
<evidence type="ECO:0000259" key="9">
    <source>
        <dbReference type="PROSITE" id="PS51695"/>
    </source>
</evidence>
<dbReference type="PANTHER" id="PTHR14218:SF15">
    <property type="entry name" value="TRIPEPTIDYL-PEPTIDASE 1"/>
    <property type="match status" value="1"/>
</dbReference>
<dbReference type="Pfam" id="PF09286">
    <property type="entry name" value="Pro-kuma_activ"/>
    <property type="match status" value="1"/>
</dbReference>
<dbReference type="SUPFAM" id="SSF52743">
    <property type="entry name" value="Subtilisin-like"/>
    <property type="match status" value="1"/>
</dbReference>
<reference evidence="10 11" key="1">
    <citation type="journal article" date="2011" name="J. Bacteriol.">
        <title>Genome sequence of Chthoniobacter flavus Ellin428, an aerobic heterotrophic soil bacterium.</title>
        <authorList>
            <person name="Kant R."/>
            <person name="van Passel M.W."/>
            <person name="Palva A."/>
            <person name="Lucas S."/>
            <person name="Lapidus A."/>
            <person name="Glavina Del Rio T."/>
            <person name="Dalin E."/>
            <person name="Tice H."/>
            <person name="Bruce D."/>
            <person name="Goodwin L."/>
            <person name="Pitluck S."/>
            <person name="Larimer F.W."/>
            <person name="Land M.L."/>
            <person name="Hauser L."/>
            <person name="Sangwan P."/>
            <person name="de Vos W.M."/>
            <person name="Janssen P.H."/>
            <person name="Smidt H."/>
        </authorList>
    </citation>
    <scope>NUCLEOTIDE SEQUENCE [LARGE SCALE GENOMIC DNA]</scope>
    <source>
        <strain evidence="10 11">Ellin428</strain>
    </source>
</reference>
<evidence type="ECO:0000256" key="2">
    <source>
        <dbReference type="ARBA" id="ARBA00022670"/>
    </source>
</evidence>
<name>B4CVB0_9BACT</name>
<evidence type="ECO:0000256" key="8">
    <source>
        <dbReference type="SAM" id="MobiDB-lite"/>
    </source>
</evidence>
<comment type="caution">
    <text evidence="10">The sequence shown here is derived from an EMBL/GenBank/DDBJ whole genome shotgun (WGS) entry which is preliminary data.</text>
</comment>
<dbReference type="GO" id="GO:0046872">
    <property type="term" value="F:metal ion binding"/>
    <property type="evidence" value="ECO:0007669"/>
    <property type="project" value="UniProtKB-KW"/>
</dbReference>
<dbReference type="InterPro" id="IPR015366">
    <property type="entry name" value="S53_propep"/>
</dbReference>
<evidence type="ECO:0000256" key="5">
    <source>
        <dbReference type="ARBA" id="ARBA00022825"/>
    </source>
</evidence>
<evidence type="ECO:0000256" key="7">
    <source>
        <dbReference type="ARBA" id="ARBA00023145"/>
    </source>
</evidence>